<feature type="non-terminal residue" evidence="2">
    <location>
        <position position="1"/>
    </location>
</feature>
<comment type="caution">
    <text evidence="2">The sequence shown here is derived from an EMBL/GenBank/DDBJ whole genome shotgun (WGS) entry which is preliminary data.</text>
</comment>
<organism evidence="2 3">
    <name type="scientific">Candidula unifasciata</name>
    <dbReference type="NCBI Taxonomy" id="100452"/>
    <lineage>
        <taxon>Eukaryota</taxon>
        <taxon>Metazoa</taxon>
        <taxon>Spiralia</taxon>
        <taxon>Lophotrochozoa</taxon>
        <taxon>Mollusca</taxon>
        <taxon>Gastropoda</taxon>
        <taxon>Heterobranchia</taxon>
        <taxon>Euthyneura</taxon>
        <taxon>Panpulmonata</taxon>
        <taxon>Eupulmonata</taxon>
        <taxon>Stylommatophora</taxon>
        <taxon>Helicina</taxon>
        <taxon>Helicoidea</taxon>
        <taxon>Geomitridae</taxon>
        <taxon>Candidula</taxon>
    </lineage>
</organism>
<sequence>SWQQLLLELFLCTVLLSCSVLAMNIIPDYDDESLPYVVQRQPPSERDCMICVTTFDLECRNGQRSSATFYKPKREYSMSRSHPAASNMCGCCAITRLSNNYCCAVCNASKRGG</sequence>
<dbReference type="Proteomes" id="UP000678393">
    <property type="component" value="Unassembled WGS sequence"/>
</dbReference>
<reference evidence="2" key="1">
    <citation type="submission" date="2021-04" db="EMBL/GenBank/DDBJ databases">
        <authorList>
            <consortium name="Molecular Ecology Group"/>
        </authorList>
    </citation>
    <scope>NUCLEOTIDE SEQUENCE</scope>
</reference>
<feature type="signal peptide" evidence="1">
    <location>
        <begin position="1"/>
        <end position="22"/>
    </location>
</feature>
<evidence type="ECO:0000256" key="1">
    <source>
        <dbReference type="SAM" id="SignalP"/>
    </source>
</evidence>
<keyword evidence="3" id="KW-1185">Reference proteome</keyword>
<keyword evidence="1" id="KW-0732">Signal</keyword>
<gene>
    <name evidence="2" type="ORF">CUNI_LOCUS13602</name>
</gene>
<protein>
    <recommendedName>
        <fullName evidence="4">Secreted protein</fullName>
    </recommendedName>
</protein>
<accession>A0A8S3ZER7</accession>
<evidence type="ECO:0008006" key="4">
    <source>
        <dbReference type="Google" id="ProtNLM"/>
    </source>
</evidence>
<dbReference type="EMBL" id="CAJHNH020002902">
    <property type="protein sequence ID" value="CAG5128044.1"/>
    <property type="molecule type" value="Genomic_DNA"/>
</dbReference>
<dbReference type="OrthoDB" id="10522469at2759"/>
<name>A0A8S3ZER7_9EUPU</name>
<proteinExistence type="predicted"/>
<evidence type="ECO:0000313" key="2">
    <source>
        <dbReference type="EMBL" id="CAG5128044.1"/>
    </source>
</evidence>
<dbReference type="AlphaFoldDB" id="A0A8S3ZER7"/>
<evidence type="ECO:0000313" key="3">
    <source>
        <dbReference type="Proteomes" id="UP000678393"/>
    </source>
</evidence>
<feature type="chain" id="PRO_5035838104" description="Secreted protein" evidence="1">
    <location>
        <begin position="23"/>
        <end position="113"/>
    </location>
</feature>